<name>A0A1C4GZ27_9GAMM</name>
<reference evidence="2 3" key="1">
    <citation type="submission" date="2016-08" db="EMBL/GenBank/DDBJ databases">
        <authorList>
            <person name="Seilhamer J.J."/>
        </authorList>
    </citation>
    <scope>NUCLEOTIDE SEQUENCE [LARGE SCALE GENOMIC DNA]</scope>
    <source>
        <strain evidence="2 3">ANC 4874</strain>
    </source>
</reference>
<sequence>MIKKLLFIPAILFSSITYSALQSSYVMDLAIANQLVINIMQACIGSAKPAAVVVLDQGGNVMTSQRREAVGVHNLIAAQRKAFTAYSSKVTTLQFMRNAQNSVDSQNLTSLPELLLLGGGVPVMYKNQLLGAVGVAGAGGSIQDDQCAQQGIEITLKQI</sequence>
<dbReference type="Proteomes" id="UP000243661">
    <property type="component" value="Unassembled WGS sequence"/>
</dbReference>
<gene>
    <name evidence="2" type="ORF">GA0116959_11616</name>
</gene>
<dbReference type="Gene3D" id="3.30.450.150">
    <property type="entry name" value="Haem-degrading domain"/>
    <property type="match status" value="1"/>
</dbReference>
<keyword evidence="1" id="KW-0732">Signal</keyword>
<dbReference type="InterPro" id="IPR005624">
    <property type="entry name" value="PduO/GlcC-like"/>
</dbReference>
<dbReference type="SUPFAM" id="SSF143744">
    <property type="entry name" value="GlcG-like"/>
    <property type="match status" value="1"/>
</dbReference>
<dbReference type="InterPro" id="IPR052517">
    <property type="entry name" value="GlcG_carb_metab_protein"/>
</dbReference>
<evidence type="ECO:0000313" key="3">
    <source>
        <dbReference type="Proteomes" id="UP000243661"/>
    </source>
</evidence>
<accession>A0A1C4GZ27</accession>
<dbReference type="EMBL" id="FMBK01000016">
    <property type="protein sequence ID" value="SCC73161.1"/>
    <property type="molecule type" value="Genomic_DNA"/>
</dbReference>
<organism evidence="2 3">
    <name type="scientific">Acinetobacter albensis</name>
    <dbReference type="NCBI Taxonomy" id="1673609"/>
    <lineage>
        <taxon>Bacteria</taxon>
        <taxon>Pseudomonadati</taxon>
        <taxon>Pseudomonadota</taxon>
        <taxon>Gammaproteobacteria</taxon>
        <taxon>Moraxellales</taxon>
        <taxon>Moraxellaceae</taxon>
        <taxon>Acinetobacter</taxon>
    </lineage>
</organism>
<dbReference type="PANTHER" id="PTHR34309">
    <property type="entry name" value="SLR1406 PROTEIN"/>
    <property type="match status" value="1"/>
</dbReference>
<dbReference type="InterPro" id="IPR038084">
    <property type="entry name" value="PduO/GlcC-like_sf"/>
</dbReference>
<dbReference type="AlphaFoldDB" id="A0A1C4GZ27"/>
<proteinExistence type="predicted"/>
<evidence type="ECO:0000313" key="2">
    <source>
        <dbReference type="EMBL" id="SCC73161.1"/>
    </source>
</evidence>
<dbReference type="OrthoDB" id="6464887at2"/>
<feature type="signal peptide" evidence="1">
    <location>
        <begin position="1"/>
        <end position="19"/>
    </location>
</feature>
<dbReference type="PANTHER" id="PTHR34309:SF10">
    <property type="entry name" value="SLR1406 PROTEIN"/>
    <property type="match status" value="1"/>
</dbReference>
<feature type="chain" id="PRO_5008692844" evidence="1">
    <location>
        <begin position="20"/>
        <end position="159"/>
    </location>
</feature>
<evidence type="ECO:0000256" key="1">
    <source>
        <dbReference type="SAM" id="SignalP"/>
    </source>
</evidence>
<dbReference type="RefSeq" id="WP_092721004.1">
    <property type="nucleotide sequence ID" value="NZ_FMBK01000016.1"/>
</dbReference>
<dbReference type="Pfam" id="PF03928">
    <property type="entry name" value="HbpS-like"/>
    <property type="match status" value="1"/>
</dbReference>
<protein>
    <submittedName>
        <fullName evidence="2">Uncharacterized conserved protein GlcG, DUF336 family</fullName>
    </submittedName>
</protein>